<dbReference type="Gene3D" id="3.30.300.30">
    <property type="match status" value="1"/>
</dbReference>
<dbReference type="Gene3D" id="3.40.50.12780">
    <property type="entry name" value="N-terminal domain of ligase-like"/>
    <property type="match status" value="1"/>
</dbReference>
<dbReference type="EMBL" id="MNBE01000657">
    <property type="protein sequence ID" value="OKO99462.1"/>
    <property type="molecule type" value="Genomic_DNA"/>
</dbReference>
<dbReference type="Pfam" id="PF00501">
    <property type="entry name" value="AMP-binding"/>
    <property type="match status" value="1"/>
</dbReference>
<comment type="caution">
    <text evidence="5">The sequence shown here is derived from an EMBL/GenBank/DDBJ whole genome shotgun (WGS) entry which is preliminary data.</text>
</comment>
<proteinExistence type="predicted"/>
<dbReference type="InterPro" id="IPR020845">
    <property type="entry name" value="AMP-binding_CS"/>
</dbReference>
<dbReference type="CDD" id="cd05918">
    <property type="entry name" value="A_NRPS_SidN3_like"/>
    <property type="match status" value="1"/>
</dbReference>
<gene>
    <name evidence="5" type="ORF">PENSUB_8446</name>
</gene>
<evidence type="ECO:0000313" key="6">
    <source>
        <dbReference type="Proteomes" id="UP000186955"/>
    </source>
</evidence>
<dbReference type="PANTHER" id="PTHR45527">
    <property type="entry name" value="NONRIBOSOMAL PEPTIDE SYNTHETASE"/>
    <property type="match status" value="1"/>
</dbReference>
<dbReference type="GO" id="GO:0031177">
    <property type="term" value="F:phosphopantetheine binding"/>
    <property type="evidence" value="ECO:0007669"/>
    <property type="project" value="TreeGrafter"/>
</dbReference>
<dbReference type="GO" id="GO:0044550">
    <property type="term" value="P:secondary metabolite biosynthetic process"/>
    <property type="evidence" value="ECO:0007669"/>
    <property type="project" value="TreeGrafter"/>
</dbReference>
<organism evidence="5 6">
    <name type="scientific">Penicillium subrubescens</name>
    <dbReference type="NCBI Taxonomy" id="1316194"/>
    <lineage>
        <taxon>Eukaryota</taxon>
        <taxon>Fungi</taxon>
        <taxon>Dikarya</taxon>
        <taxon>Ascomycota</taxon>
        <taxon>Pezizomycotina</taxon>
        <taxon>Eurotiomycetes</taxon>
        <taxon>Eurotiomycetidae</taxon>
        <taxon>Eurotiales</taxon>
        <taxon>Aspergillaceae</taxon>
        <taxon>Penicillium</taxon>
    </lineage>
</organism>
<dbReference type="AlphaFoldDB" id="A0A1Q5TGX6"/>
<dbReference type="PANTHER" id="PTHR45527:SF3">
    <property type="entry name" value="SIDEROPHORE SYNTHETASE (EUROFUNG)"/>
    <property type="match status" value="1"/>
</dbReference>
<reference evidence="5 6" key="1">
    <citation type="submission" date="2016-10" db="EMBL/GenBank/DDBJ databases">
        <title>Genome sequence of the ascomycete fungus Penicillium subrubescens.</title>
        <authorList>
            <person name="De Vries R.P."/>
            <person name="Peng M."/>
            <person name="Dilokpimol A."/>
            <person name="Hilden K."/>
            <person name="Makela M.R."/>
            <person name="Grigoriev I."/>
            <person name="Riley R."/>
            <person name="Granchi Z."/>
        </authorList>
    </citation>
    <scope>NUCLEOTIDE SEQUENCE [LARGE SCALE GENOMIC DNA]</scope>
    <source>
        <strain evidence="5 6">CBS 132785</strain>
    </source>
</reference>
<keyword evidence="1" id="KW-0596">Phosphopantetheine</keyword>
<dbReference type="InterPro" id="IPR045851">
    <property type="entry name" value="AMP-bd_C_sf"/>
</dbReference>
<evidence type="ECO:0000313" key="5">
    <source>
        <dbReference type="EMBL" id="OKO99462.1"/>
    </source>
</evidence>
<evidence type="ECO:0000259" key="4">
    <source>
        <dbReference type="Pfam" id="PF00501"/>
    </source>
</evidence>
<keyword evidence="6" id="KW-1185">Reference proteome</keyword>
<evidence type="ECO:0000256" key="2">
    <source>
        <dbReference type="ARBA" id="ARBA00022553"/>
    </source>
</evidence>
<dbReference type="STRING" id="1316194.A0A1Q5TGX6"/>
<dbReference type="InterPro" id="IPR000873">
    <property type="entry name" value="AMP-dep_synth/lig_dom"/>
</dbReference>
<dbReference type="Proteomes" id="UP000186955">
    <property type="component" value="Unassembled WGS sequence"/>
</dbReference>
<keyword evidence="2" id="KW-0597">Phosphoprotein</keyword>
<accession>A0A1Q5TGX6</accession>
<keyword evidence="3" id="KW-0436">Ligase</keyword>
<dbReference type="SUPFAM" id="SSF56801">
    <property type="entry name" value="Acetyl-CoA synthetase-like"/>
    <property type="match status" value="1"/>
</dbReference>
<feature type="domain" description="AMP-dependent synthetase/ligase" evidence="4">
    <location>
        <begin position="104"/>
        <end position="438"/>
    </location>
</feature>
<dbReference type="GO" id="GO:0016874">
    <property type="term" value="F:ligase activity"/>
    <property type="evidence" value="ECO:0007669"/>
    <property type="project" value="UniProtKB-KW"/>
</dbReference>
<protein>
    <submittedName>
        <fullName evidence="5">Nonribosomal peptide synthetase 1</fullName>
    </submittedName>
</protein>
<dbReference type="GO" id="GO:0005737">
    <property type="term" value="C:cytoplasm"/>
    <property type="evidence" value="ECO:0007669"/>
    <property type="project" value="TreeGrafter"/>
</dbReference>
<name>A0A1Q5TGX6_9EURO</name>
<dbReference type="GO" id="GO:0043041">
    <property type="term" value="P:amino acid activation for nonribosomal peptide biosynthetic process"/>
    <property type="evidence" value="ECO:0007669"/>
    <property type="project" value="TreeGrafter"/>
</dbReference>
<dbReference type="InterPro" id="IPR042099">
    <property type="entry name" value="ANL_N_sf"/>
</dbReference>
<sequence length="626" mass="68928">MAPSITTIDHYTHTGTSIPLTPILEDKVSHLVPGEVVSLPLALNTSHIVEVVHSQYRRHLDERLALAINIETVFNIYLLLAQSFAKDVSPFNEVLLHEMALDFAQHHPETPAVCSWDGNLSYGELDDLTSRLGKYLLSIGVGPEIFVLSCFEKSMWAIVARLAIMKAGGAYISINASDPPVFLKSVVDRARVNIMLTSPAYVSSYASLVETIIPVAWNVKTLPKATGTICPTVKPRNACLILFTSGSTGQPKGIIQEHRSYATAIRDYNRVLGLARHSRVLQFDDYAFDISNNDYLTALAAGGCCCVPTPEKTIPALIKNINTLRANMTFLTPTVAIQIDPRDVPSLDLVCIGGESMSNDLLLKWTPHVKLVNQYGMSEAATFCAYNDAPEPGRNAVVGKAGSGAIWIANPASPERPVPIGSIGEILIEGPNLSRGYLDDLCQKPDVGFLSAVPRWIANLYPSRATNSRIYRSGDLGRYLHDGTVEHMGRKDTLLKLNGERVEATEVEHVLRKSISPDDCVVVDILGEINGVQDPVLVAFLYLAHAPTNIFPNSPDSAITISPITQHVSLYQLVEEMQNGVKSTLPKHMMPHLFLLVNRIPRTKSNKLDRRKLRQVAQKWYMTIWT</sequence>
<dbReference type="PROSITE" id="PS00455">
    <property type="entry name" value="AMP_BINDING"/>
    <property type="match status" value="1"/>
</dbReference>
<evidence type="ECO:0000256" key="3">
    <source>
        <dbReference type="ARBA" id="ARBA00022598"/>
    </source>
</evidence>
<evidence type="ECO:0000256" key="1">
    <source>
        <dbReference type="ARBA" id="ARBA00022450"/>
    </source>
</evidence>